<protein>
    <submittedName>
        <fullName evidence="1">Uncharacterized protein</fullName>
    </submittedName>
</protein>
<dbReference type="Proteomes" id="UP000277928">
    <property type="component" value="Unassembled WGS sequence"/>
</dbReference>
<dbReference type="AlphaFoldDB" id="A0A3P6UCP0"/>
<name>A0A3P6UCP0_LITSI</name>
<reference evidence="1 2" key="1">
    <citation type="submission" date="2018-08" db="EMBL/GenBank/DDBJ databases">
        <authorList>
            <person name="Laetsch R D."/>
            <person name="Stevens L."/>
            <person name="Kumar S."/>
            <person name="Blaxter L. M."/>
        </authorList>
    </citation>
    <scope>NUCLEOTIDE SEQUENCE [LARGE SCALE GENOMIC DNA]</scope>
</reference>
<proteinExistence type="predicted"/>
<keyword evidence="2" id="KW-1185">Reference proteome</keyword>
<organism evidence="1 2">
    <name type="scientific">Litomosoides sigmodontis</name>
    <name type="common">Filarial nematode worm</name>
    <dbReference type="NCBI Taxonomy" id="42156"/>
    <lineage>
        <taxon>Eukaryota</taxon>
        <taxon>Metazoa</taxon>
        <taxon>Ecdysozoa</taxon>
        <taxon>Nematoda</taxon>
        <taxon>Chromadorea</taxon>
        <taxon>Rhabditida</taxon>
        <taxon>Spirurina</taxon>
        <taxon>Spiruromorpha</taxon>
        <taxon>Filarioidea</taxon>
        <taxon>Onchocercidae</taxon>
        <taxon>Litomosoides</taxon>
    </lineage>
</organism>
<evidence type="ECO:0000313" key="1">
    <source>
        <dbReference type="EMBL" id="VDK89470.1"/>
    </source>
</evidence>
<evidence type="ECO:0000313" key="2">
    <source>
        <dbReference type="Proteomes" id="UP000277928"/>
    </source>
</evidence>
<sequence length="67" mass="8071">MMMTTGRLDNKEANREFAGILSFNSRWDKMEASKRRSLITSIIYQNQFMITQQRVIRNEEVKERKDE</sequence>
<dbReference type="EMBL" id="UYRX01001390">
    <property type="protein sequence ID" value="VDK89470.1"/>
    <property type="molecule type" value="Genomic_DNA"/>
</dbReference>
<accession>A0A3P6UCP0</accession>
<gene>
    <name evidence="1" type="ORF">NLS_LOCUS9146</name>
</gene>